<comment type="caution">
    <text evidence="3">The sequence shown here is derived from an EMBL/GenBank/DDBJ whole genome shotgun (WGS) entry which is preliminary data.</text>
</comment>
<dbReference type="InterPro" id="IPR027079">
    <property type="entry name" value="Tfb1/GTF2H1"/>
</dbReference>
<feature type="region of interest" description="Disordered" evidence="1">
    <location>
        <begin position="261"/>
        <end position="288"/>
    </location>
</feature>
<evidence type="ECO:0000313" key="3">
    <source>
        <dbReference type="EMBL" id="KAB8336812.1"/>
    </source>
</evidence>
<dbReference type="GO" id="GO:0006351">
    <property type="term" value="P:DNA-templated transcription"/>
    <property type="evidence" value="ECO:0007669"/>
    <property type="project" value="InterPro"/>
</dbReference>
<dbReference type="PANTHER" id="PTHR12856">
    <property type="entry name" value="TRANSCRIPTION INITIATION FACTOR IIH-RELATED"/>
    <property type="match status" value="1"/>
</dbReference>
<feature type="region of interest" description="Disordered" evidence="1">
    <location>
        <begin position="192"/>
        <end position="211"/>
    </location>
</feature>
<dbReference type="AlphaFoldDB" id="A0A5N6KNE7"/>
<dbReference type="Proteomes" id="UP000327013">
    <property type="component" value="Unassembled WGS sequence"/>
</dbReference>
<name>A0A5N6KNE7_9ROSI</name>
<dbReference type="Pfam" id="PF03909">
    <property type="entry name" value="BSD"/>
    <property type="match status" value="1"/>
</dbReference>
<feature type="region of interest" description="Disordered" evidence="1">
    <location>
        <begin position="218"/>
        <end position="238"/>
    </location>
</feature>
<accession>A0A5N6KNE7</accession>
<dbReference type="GO" id="GO:0000439">
    <property type="term" value="C:transcription factor TFIIH core complex"/>
    <property type="evidence" value="ECO:0007669"/>
    <property type="project" value="InterPro"/>
</dbReference>
<evidence type="ECO:0000256" key="1">
    <source>
        <dbReference type="SAM" id="MobiDB-lite"/>
    </source>
</evidence>
<feature type="compositionally biased region" description="Basic and acidic residues" evidence="1">
    <location>
        <begin position="17"/>
        <end position="35"/>
    </location>
</feature>
<dbReference type="GO" id="GO:0006289">
    <property type="term" value="P:nucleotide-excision repair"/>
    <property type="evidence" value="ECO:0007669"/>
    <property type="project" value="InterPro"/>
</dbReference>
<dbReference type="InterPro" id="IPR005607">
    <property type="entry name" value="BSD_dom"/>
</dbReference>
<evidence type="ECO:0000259" key="2">
    <source>
        <dbReference type="PROSITE" id="PS50858"/>
    </source>
</evidence>
<evidence type="ECO:0000313" key="4">
    <source>
        <dbReference type="Proteomes" id="UP000327013"/>
    </source>
</evidence>
<sequence>MTSTPTKRPAGDAGTPDPKRSKTKDSASKGDKESKGLTPEAELQMSLLNSDPELKAHFTETVLKNRPEGIKIKDMARQFWASRAHLLRAHAIQREQQRAQRYALSEKRMGPPKEGKVKVVMNHRQIADIFKQHPIVRKAFDELVPGRIRTAEDFWERFWVSHLCCALKGQRPDPDFTKKDSELDRYLSQYNASKQEAEESQQEDTVPPDEQRVPRFIDVEGNEQNHSQRKGNAPDISMRAKETREGTIRILNTMSERILAASAPADPMNSAKDNRAEKGKQHTPAGLDEATYQQLRLRDLQAKAADDRVKLSIRDPNQIHASGAAKNDARASTEAQAYLSIDPAKALSILQDDMIARLLEQQQHLLAPPGETDSTIQSALAPSTAQNLALVHHTTTEFLHYFWTLLLAAQQPPPPAAAKELAALLASLSNSLARIAAVADDAQRDRDARLATAKREAAELVQRSEAHPRVQALESIRIGRGLLLILEFAETLCRAWRRYIALD</sequence>
<gene>
    <name evidence="3" type="ORF">FH972_021121</name>
</gene>
<dbReference type="EMBL" id="VIBQ01000009">
    <property type="protein sequence ID" value="KAB8336812.1"/>
    <property type="molecule type" value="Genomic_DNA"/>
</dbReference>
<dbReference type="OrthoDB" id="360521at2759"/>
<proteinExistence type="predicted"/>
<keyword evidence="4" id="KW-1185">Reference proteome</keyword>
<dbReference type="SMART" id="SM00751">
    <property type="entry name" value="BSD"/>
    <property type="match status" value="2"/>
</dbReference>
<organism evidence="3 4">
    <name type="scientific">Carpinus fangiana</name>
    <dbReference type="NCBI Taxonomy" id="176857"/>
    <lineage>
        <taxon>Eukaryota</taxon>
        <taxon>Viridiplantae</taxon>
        <taxon>Streptophyta</taxon>
        <taxon>Embryophyta</taxon>
        <taxon>Tracheophyta</taxon>
        <taxon>Spermatophyta</taxon>
        <taxon>Magnoliopsida</taxon>
        <taxon>eudicotyledons</taxon>
        <taxon>Gunneridae</taxon>
        <taxon>Pentapetalae</taxon>
        <taxon>rosids</taxon>
        <taxon>fabids</taxon>
        <taxon>Fagales</taxon>
        <taxon>Betulaceae</taxon>
        <taxon>Carpinus</taxon>
    </lineage>
</organism>
<reference evidence="3 4" key="1">
    <citation type="submission" date="2019-06" db="EMBL/GenBank/DDBJ databases">
        <title>A chromosomal-level reference genome of Carpinus fangiana (Coryloideae, Betulaceae).</title>
        <authorList>
            <person name="Yang X."/>
            <person name="Wang Z."/>
            <person name="Zhang L."/>
            <person name="Hao G."/>
            <person name="Liu J."/>
            <person name="Yang Y."/>
        </authorList>
    </citation>
    <scope>NUCLEOTIDE SEQUENCE [LARGE SCALE GENOMIC DNA]</scope>
    <source>
        <strain evidence="3">Cfa_2016G</strain>
        <tissue evidence="3">Leaf</tissue>
    </source>
</reference>
<feature type="domain" description="BSD" evidence="2">
    <location>
        <begin position="113"/>
        <end position="159"/>
    </location>
</feature>
<dbReference type="PROSITE" id="PS50858">
    <property type="entry name" value="BSD"/>
    <property type="match status" value="1"/>
</dbReference>
<feature type="region of interest" description="Disordered" evidence="1">
    <location>
        <begin position="1"/>
        <end position="41"/>
    </location>
</feature>
<protein>
    <recommendedName>
        <fullName evidence="2">BSD domain-containing protein</fullName>
    </recommendedName>
</protein>